<gene>
    <name evidence="2" type="ORF">N7539_006821</name>
</gene>
<reference evidence="2" key="2">
    <citation type="journal article" date="2023" name="IMA Fungus">
        <title>Comparative genomic study of the Penicillium genus elucidates a diverse pangenome and 15 lateral gene transfer events.</title>
        <authorList>
            <person name="Petersen C."/>
            <person name="Sorensen T."/>
            <person name="Nielsen M.R."/>
            <person name="Sondergaard T.E."/>
            <person name="Sorensen J.L."/>
            <person name="Fitzpatrick D.A."/>
            <person name="Frisvad J.C."/>
            <person name="Nielsen K.L."/>
        </authorList>
    </citation>
    <scope>NUCLEOTIDE SEQUENCE</scope>
    <source>
        <strain evidence="2">IBT 30728</strain>
    </source>
</reference>
<dbReference type="RefSeq" id="XP_056788357.1">
    <property type="nucleotide sequence ID" value="XM_056936422.1"/>
</dbReference>
<organism evidence="2 3">
    <name type="scientific">Penicillium diatomitis</name>
    <dbReference type="NCBI Taxonomy" id="2819901"/>
    <lineage>
        <taxon>Eukaryota</taxon>
        <taxon>Fungi</taxon>
        <taxon>Dikarya</taxon>
        <taxon>Ascomycota</taxon>
        <taxon>Pezizomycotina</taxon>
        <taxon>Eurotiomycetes</taxon>
        <taxon>Eurotiomycetidae</taxon>
        <taxon>Eurotiales</taxon>
        <taxon>Aspergillaceae</taxon>
        <taxon>Penicillium</taxon>
    </lineage>
</organism>
<dbReference type="EMBL" id="JAPWDQ010000009">
    <property type="protein sequence ID" value="KAJ5480927.1"/>
    <property type="molecule type" value="Genomic_DNA"/>
</dbReference>
<feature type="region of interest" description="Disordered" evidence="1">
    <location>
        <begin position="1"/>
        <end position="21"/>
    </location>
</feature>
<sequence>MIDVKGKSKEETEEAEEEESWISVVHPGQEKLYETRIENPSSDDFLTEMQKSCNVNPTIVEPLGGDHDQSTATGMVPVAVTDGSIG</sequence>
<evidence type="ECO:0000256" key="1">
    <source>
        <dbReference type="SAM" id="MobiDB-lite"/>
    </source>
</evidence>
<comment type="caution">
    <text evidence="2">The sequence shown here is derived from an EMBL/GenBank/DDBJ whole genome shotgun (WGS) entry which is preliminary data.</text>
</comment>
<dbReference type="AlphaFoldDB" id="A0A9W9X2L9"/>
<dbReference type="GeneID" id="81626671"/>
<reference evidence="2" key="1">
    <citation type="submission" date="2022-12" db="EMBL/GenBank/DDBJ databases">
        <authorList>
            <person name="Petersen C."/>
        </authorList>
    </citation>
    <scope>NUCLEOTIDE SEQUENCE</scope>
    <source>
        <strain evidence="2">IBT 30728</strain>
    </source>
</reference>
<feature type="compositionally biased region" description="Basic and acidic residues" evidence="1">
    <location>
        <begin position="1"/>
        <end position="10"/>
    </location>
</feature>
<protein>
    <submittedName>
        <fullName evidence="2">Uncharacterized protein</fullName>
    </submittedName>
</protein>
<keyword evidence="3" id="KW-1185">Reference proteome</keyword>
<evidence type="ECO:0000313" key="2">
    <source>
        <dbReference type="EMBL" id="KAJ5480927.1"/>
    </source>
</evidence>
<feature type="compositionally biased region" description="Acidic residues" evidence="1">
    <location>
        <begin position="11"/>
        <end position="20"/>
    </location>
</feature>
<accession>A0A9W9X2L9</accession>
<dbReference type="Proteomes" id="UP001148312">
    <property type="component" value="Unassembled WGS sequence"/>
</dbReference>
<evidence type="ECO:0000313" key="3">
    <source>
        <dbReference type="Proteomes" id="UP001148312"/>
    </source>
</evidence>
<name>A0A9W9X2L9_9EURO</name>
<proteinExistence type="predicted"/>